<accession>A0A1G1ZRU0</accession>
<comment type="caution">
    <text evidence="2">The sequence shown here is derived from an EMBL/GenBank/DDBJ whole genome shotgun (WGS) entry which is preliminary data.</text>
</comment>
<evidence type="ECO:0008006" key="4">
    <source>
        <dbReference type="Google" id="ProtNLM"/>
    </source>
</evidence>
<dbReference type="InterPro" id="IPR005883">
    <property type="entry name" value="PilM"/>
</dbReference>
<dbReference type="Pfam" id="PF11104">
    <property type="entry name" value="PilM_2"/>
    <property type="match status" value="1"/>
</dbReference>
<proteinExistence type="predicted"/>
<reference evidence="2 3" key="1">
    <citation type="journal article" date="2016" name="Nat. Commun.">
        <title>Thousands of microbial genomes shed light on interconnected biogeochemical processes in an aquifer system.</title>
        <authorList>
            <person name="Anantharaman K."/>
            <person name="Brown C.T."/>
            <person name="Hug L.A."/>
            <person name="Sharon I."/>
            <person name="Castelle C.J."/>
            <person name="Probst A.J."/>
            <person name="Thomas B.C."/>
            <person name="Singh A."/>
            <person name="Wilkins M.J."/>
            <person name="Karaoz U."/>
            <person name="Brodie E.L."/>
            <person name="Williams K.H."/>
            <person name="Hubbard S.S."/>
            <person name="Banfield J.F."/>
        </authorList>
    </citation>
    <scope>NUCLEOTIDE SEQUENCE [LARGE SCALE GENOMIC DNA]</scope>
</reference>
<dbReference type="Proteomes" id="UP000177690">
    <property type="component" value="Unassembled WGS sequence"/>
</dbReference>
<dbReference type="EMBL" id="MHJL01000034">
    <property type="protein sequence ID" value="OGY66836.1"/>
    <property type="molecule type" value="Genomic_DNA"/>
</dbReference>
<organism evidence="2 3">
    <name type="scientific">Candidatus Harrisonbacteria bacterium RIFCSPLOWO2_02_FULL_41_13b</name>
    <dbReference type="NCBI Taxonomy" id="1798409"/>
    <lineage>
        <taxon>Bacteria</taxon>
        <taxon>Candidatus Harrisoniibacteriota</taxon>
    </lineage>
</organism>
<name>A0A1G1ZRU0_9BACT</name>
<evidence type="ECO:0000256" key="1">
    <source>
        <dbReference type="SAM" id="Phobius"/>
    </source>
</evidence>
<protein>
    <recommendedName>
        <fullName evidence="4">SHS2 domain-containing protein</fullName>
    </recommendedName>
</protein>
<evidence type="ECO:0000313" key="2">
    <source>
        <dbReference type="EMBL" id="OGY66836.1"/>
    </source>
</evidence>
<keyword evidence="1" id="KW-0472">Membrane</keyword>
<sequence>MKGKSIFKKIVKFLNPIPDIGGLEISDTAIRFIDLTHGKILRAAVNLSPGVITGGEVKNRSALVAALKNLRRDLGIPEKSILNVIVTAASPRIYTQIFSVPLGIRDSNLNEAIKLNLEMISPFDIREAYYDAQPLKETPSGQASFLGAFASAPLVDQFVAALEEADSNVIAFEFPAFSLGRLIKQLSEVDFFGSHILTDVSAEGLHFLILVKGELYFSHFLSWREVQSSRPSIALEDMMDVVIREIKRLVSFYNNRINRPLDTIVLSSPKPIPELESMIRNNFPLKLQIPSLDAFPELSSAWFPALGAALRALVPRSEDTFISLMAVGTEERYFQNRAVHFISSWRNIGVAVFGFLLVVFWGMNMVLAQSEKSAAKELSNNLSKPDFQEVDQLQKQAQEFNRLVASALFLKSAISPLSPLMNRLNILSGQSVSLERVYLDPNKKITINGKTASEAEAINFKNRLLKDSNLDKVVLPLSSFQPGPNNTVLFSVNFEWK</sequence>
<dbReference type="AlphaFoldDB" id="A0A1G1ZRU0"/>
<keyword evidence="1" id="KW-0812">Transmembrane</keyword>
<evidence type="ECO:0000313" key="3">
    <source>
        <dbReference type="Proteomes" id="UP000177690"/>
    </source>
</evidence>
<dbReference type="Gene3D" id="3.30.1490.300">
    <property type="match status" value="1"/>
</dbReference>
<keyword evidence="1" id="KW-1133">Transmembrane helix</keyword>
<gene>
    <name evidence="2" type="ORF">A3I24_04060</name>
</gene>
<feature type="transmembrane region" description="Helical" evidence="1">
    <location>
        <begin position="345"/>
        <end position="367"/>
    </location>
</feature>
<dbReference type="Gene3D" id="3.30.420.40">
    <property type="match status" value="2"/>
</dbReference>
<dbReference type="STRING" id="1798409.A3I24_04060"/>